<gene>
    <name evidence="2" type="ORF">KDU71_19220</name>
</gene>
<evidence type="ECO:0000313" key="3">
    <source>
        <dbReference type="Proteomes" id="UP000679220"/>
    </source>
</evidence>
<dbReference type="AlphaFoldDB" id="A0A941FAT6"/>
<evidence type="ECO:0000313" key="2">
    <source>
        <dbReference type="EMBL" id="MBR8537710.1"/>
    </source>
</evidence>
<reference evidence="2" key="2">
    <citation type="submission" date="2021-04" db="EMBL/GenBank/DDBJ databases">
        <authorList>
            <person name="Zhang T."/>
            <person name="Zhang Y."/>
            <person name="Lu D."/>
            <person name="Zuo D."/>
            <person name="Du Z."/>
        </authorList>
    </citation>
    <scope>NUCLEOTIDE SEQUENCE</scope>
    <source>
        <strain evidence="2">JR1</strain>
    </source>
</reference>
<organism evidence="2 3">
    <name type="scientific">Carboxylicivirga sediminis</name>
    <dbReference type="NCBI Taxonomy" id="2006564"/>
    <lineage>
        <taxon>Bacteria</taxon>
        <taxon>Pseudomonadati</taxon>
        <taxon>Bacteroidota</taxon>
        <taxon>Bacteroidia</taxon>
        <taxon>Marinilabiliales</taxon>
        <taxon>Marinilabiliaceae</taxon>
        <taxon>Carboxylicivirga</taxon>
    </lineage>
</organism>
<dbReference type="Proteomes" id="UP000679220">
    <property type="component" value="Unassembled WGS sequence"/>
</dbReference>
<reference evidence="2" key="1">
    <citation type="journal article" date="2018" name="Int. J. Syst. Evol. Microbiol.">
        <title>Carboxylicivirga sediminis sp. nov., isolated from coastal sediment.</title>
        <authorList>
            <person name="Wang F.Q."/>
            <person name="Ren L.H."/>
            <person name="Zou R.J."/>
            <person name="Sun Y.Z."/>
            <person name="Liu X.J."/>
            <person name="Jiang F."/>
            <person name="Liu L.J."/>
        </authorList>
    </citation>
    <scope>NUCLEOTIDE SEQUENCE</scope>
    <source>
        <strain evidence="2">JR1</strain>
    </source>
</reference>
<name>A0A941FAT6_9BACT</name>
<dbReference type="RefSeq" id="WP_212192734.1">
    <property type="nucleotide sequence ID" value="NZ_JAGTAR010000038.1"/>
</dbReference>
<proteinExistence type="predicted"/>
<comment type="caution">
    <text evidence="2">The sequence shown here is derived from an EMBL/GenBank/DDBJ whole genome shotgun (WGS) entry which is preliminary data.</text>
</comment>
<keyword evidence="3" id="KW-1185">Reference proteome</keyword>
<accession>A0A941FAT6</accession>
<evidence type="ECO:0000256" key="1">
    <source>
        <dbReference type="SAM" id="MobiDB-lite"/>
    </source>
</evidence>
<sequence length="73" mass="8040">MSTRTGASRLPEWVLLQQTTGFGQPGRPPSDVDEPLGSREGHCWHAQVLTGYQKGYCCDEQPGLGNREGLRLL</sequence>
<dbReference type="EMBL" id="JAGTAR010000038">
    <property type="protein sequence ID" value="MBR8537710.1"/>
    <property type="molecule type" value="Genomic_DNA"/>
</dbReference>
<protein>
    <submittedName>
        <fullName evidence="2">Uncharacterized protein</fullName>
    </submittedName>
</protein>
<feature type="region of interest" description="Disordered" evidence="1">
    <location>
        <begin position="19"/>
        <end position="38"/>
    </location>
</feature>